<keyword evidence="1" id="KW-0326">Glycosidase</keyword>
<dbReference type="InterPro" id="IPR018392">
    <property type="entry name" value="LysM"/>
</dbReference>
<dbReference type="Pfam" id="PF00704">
    <property type="entry name" value="Glyco_hydro_18"/>
    <property type="match status" value="1"/>
</dbReference>
<dbReference type="RefSeq" id="WP_184529940.1">
    <property type="nucleotide sequence ID" value="NZ_JACHGK010000027.1"/>
</dbReference>
<dbReference type="InterPro" id="IPR011583">
    <property type="entry name" value="Chitinase_II/V-like_cat"/>
</dbReference>
<evidence type="ECO:0000259" key="3">
    <source>
        <dbReference type="PROSITE" id="PS51910"/>
    </source>
</evidence>
<evidence type="ECO:0000313" key="4">
    <source>
        <dbReference type="EMBL" id="MBB6447720.1"/>
    </source>
</evidence>
<gene>
    <name evidence="4" type="ORF">HNR53_004429</name>
</gene>
<protein>
    <submittedName>
        <fullName evidence="4">Spore germination protein</fullName>
    </submittedName>
</protein>
<dbReference type="GO" id="GO:0005975">
    <property type="term" value="P:carbohydrate metabolic process"/>
    <property type="evidence" value="ECO:0007669"/>
    <property type="project" value="InterPro"/>
</dbReference>
<dbReference type="Gene3D" id="3.20.20.80">
    <property type="entry name" value="Glycosidases"/>
    <property type="match status" value="1"/>
</dbReference>
<dbReference type="Gene3D" id="3.10.350.10">
    <property type="entry name" value="LysM domain"/>
    <property type="match status" value="2"/>
</dbReference>
<reference evidence="4 5" key="1">
    <citation type="submission" date="2020-08" db="EMBL/GenBank/DDBJ databases">
        <title>Genomic Encyclopedia of Type Strains, Phase IV (KMG-IV): sequencing the most valuable type-strain genomes for metagenomic binning, comparative biology and taxonomic classification.</title>
        <authorList>
            <person name="Goeker M."/>
        </authorList>
    </citation>
    <scope>NUCLEOTIDE SEQUENCE [LARGE SCALE GENOMIC DNA]</scope>
    <source>
        <strain evidence="4 5">DSM 5391</strain>
    </source>
</reference>
<feature type="domain" description="LysM" evidence="2">
    <location>
        <begin position="54"/>
        <end position="98"/>
    </location>
</feature>
<evidence type="ECO:0000313" key="5">
    <source>
        <dbReference type="Proteomes" id="UP000531594"/>
    </source>
</evidence>
<evidence type="ECO:0000259" key="2">
    <source>
        <dbReference type="PROSITE" id="PS51782"/>
    </source>
</evidence>
<accession>A0A7X0HVN5</accession>
<dbReference type="CDD" id="cd00118">
    <property type="entry name" value="LysM"/>
    <property type="match status" value="2"/>
</dbReference>
<keyword evidence="5" id="KW-1185">Reference proteome</keyword>
<dbReference type="InterPro" id="IPR029070">
    <property type="entry name" value="Chitinase_insertion_sf"/>
</dbReference>
<dbReference type="PANTHER" id="PTHR46066">
    <property type="entry name" value="CHITINASE DOMAIN-CONTAINING PROTEIN 1 FAMILY MEMBER"/>
    <property type="match status" value="1"/>
</dbReference>
<dbReference type="SUPFAM" id="SSF54106">
    <property type="entry name" value="LysM domain"/>
    <property type="match status" value="2"/>
</dbReference>
<dbReference type="SMART" id="SM00257">
    <property type="entry name" value="LysM"/>
    <property type="match status" value="2"/>
</dbReference>
<dbReference type="InterPro" id="IPR036779">
    <property type="entry name" value="LysM_dom_sf"/>
</dbReference>
<dbReference type="EMBL" id="JACHGK010000027">
    <property type="protein sequence ID" value="MBB6447720.1"/>
    <property type="molecule type" value="Genomic_DNA"/>
</dbReference>
<sequence>MSIHVVKGGDSLWSISSLYRIPVADILQVNGLLSPDLLMPGLALYIPDRSLSLRYYQISAGDTLWKIANMNHTSIASIISANPGINPNLLSIGQRLNIPSPNKLRLTSLGFIVPQSLEESMAVLESLANQLTYVAVVAFSLTEEGYAYVLLKDLELVARSHQLNVTPLLMIRNFFNGGFSPELIGNVLGNPVYRNNLVRSLVNLARSRGYSGVSIDFEFIPPQRRNEFTLFLTDLKRELNDLILHVNIHAKSEDMPTNRIVGAYDYRAIGNAADIVAVMTIDYGYPTGPPDPIAPIGWVEEVIRYAVTQMNPRKVQIAIALYGYDKIVNSTITTALSVQAAQQQALSLGTVIEYDDIAQAPWYRYYRMNEEHIVWFEDIRSFTEKYKLIDLYQLLGSTFWHIGLPAPQNWAYMRDHLQVRKLNPVQP</sequence>
<dbReference type="SMART" id="SM00636">
    <property type="entry name" value="Glyco_18"/>
    <property type="match status" value="1"/>
</dbReference>
<dbReference type="Gene3D" id="3.10.50.10">
    <property type="match status" value="1"/>
</dbReference>
<dbReference type="PROSITE" id="PS51782">
    <property type="entry name" value="LYSM"/>
    <property type="match status" value="2"/>
</dbReference>
<dbReference type="SUPFAM" id="SSF51445">
    <property type="entry name" value="(Trans)glycosidases"/>
    <property type="match status" value="1"/>
</dbReference>
<dbReference type="InterPro" id="IPR017853">
    <property type="entry name" value="GH"/>
</dbReference>
<organism evidence="4 5">
    <name type="scientific">Bacillus benzoevorans</name>
    <dbReference type="NCBI Taxonomy" id="1456"/>
    <lineage>
        <taxon>Bacteria</taxon>
        <taxon>Bacillati</taxon>
        <taxon>Bacillota</taxon>
        <taxon>Bacilli</taxon>
        <taxon>Bacillales</taxon>
        <taxon>Bacillaceae</taxon>
        <taxon>Bacillus</taxon>
    </lineage>
</organism>
<feature type="domain" description="LysM" evidence="2">
    <location>
        <begin position="2"/>
        <end position="46"/>
    </location>
</feature>
<dbReference type="PANTHER" id="PTHR46066:SF2">
    <property type="entry name" value="CHITINASE DOMAIN-CONTAINING PROTEIN 1"/>
    <property type="match status" value="1"/>
</dbReference>
<name>A0A7X0HVN5_9BACI</name>
<dbReference type="InterPro" id="IPR001223">
    <property type="entry name" value="Glyco_hydro18_cat"/>
</dbReference>
<dbReference type="PROSITE" id="PS51910">
    <property type="entry name" value="GH18_2"/>
    <property type="match status" value="1"/>
</dbReference>
<comment type="caution">
    <text evidence="4">The sequence shown here is derived from an EMBL/GenBank/DDBJ whole genome shotgun (WGS) entry which is preliminary data.</text>
</comment>
<evidence type="ECO:0000256" key="1">
    <source>
        <dbReference type="ARBA" id="ARBA00023295"/>
    </source>
</evidence>
<dbReference type="GO" id="GO:0008061">
    <property type="term" value="F:chitin binding"/>
    <property type="evidence" value="ECO:0007669"/>
    <property type="project" value="InterPro"/>
</dbReference>
<dbReference type="Proteomes" id="UP000531594">
    <property type="component" value="Unassembled WGS sequence"/>
</dbReference>
<dbReference type="GO" id="GO:0016798">
    <property type="term" value="F:hydrolase activity, acting on glycosyl bonds"/>
    <property type="evidence" value="ECO:0007669"/>
    <property type="project" value="UniProtKB-KW"/>
</dbReference>
<dbReference type="AlphaFoldDB" id="A0A7X0HVN5"/>
<dbReference type="GO" id="GO:0012505">
    <property type="term" value="C:endomembrane system"/>
    <property type="evidence" value="ECO:0007669"/>
    <property type="project" value="TreeGrafter"/>
</dbReference>
<proteinExistence type="predicted"/>
<dbReference type="GO" id="GO:0070492">
    <property type="term" value="F:oligosaccharide binding"/>
    <property type="evidence" value="ECO:0007669"/>
    <property type="project" value="TreeGrafter"/>
</dbReference>
<dbReference type="Pfam" id="PF01476">
    <property type="entry name" value="LysM"/>
    <property type="match status" value="2"/>
</dbReference>
<keyword evidence="1" id="KW-0378">Hydrolase</keyword>
<feature type="domain" description="GH18" evidence="3">
    <location>
        <begin position="106"/>
        <end position="427"/>
    </location>
</feature>